<evidence type="ECO:0000259" key="9">
    <source>
        <dbReference type="Pfam" id="PF13359"/>
    </source>
</evidence>
<dbReference type="AlphaFoldDB" id="A0ABD3AWK5"/>
<evidence type="ECO:0000256" key="7">
    <source>
        <dbReference type="ARBA" id="ARBA00023242"/>
    </source>
</evidence>
<evidence type="ECO:0000256" key="1">
    <source>
        <dbReference type="ARBA" id="ARBA00001968"/>
    </source>
</evidence>
<dbReference type="EMBL" id="JBJUIK010000002">
    <property type="protein sequence ID" value="KAL3535576.1"/>
    <property type="molecule type" value="Genomic_DNA"/>
</dbReference>
<sequence>MDNHLHVLSGVQNSAAGVVLDLSLQLGLPTPQFPQLNSLDLNGHGWALQTDGLQQVDQLRQLPANSESSVNQPRHLELSSTTSSDVSQFRKLLGKVTYHFQSTPENQSFSSPMRGMKEDYNATVLESERPRRGSPETEGIEPGGSSQRILRENILSKASWEHFRIQDFPEEEFKKAFRMSKATFDMICDELEPFVAKRFTILHLAIPVRQQVAVCIWRLATGEPLREVSMRFGLLISTCHEIVLDVCSAIRDVLLPKFVAWPSEEKMREVKRGFEIISMIDDVVGSIYTTHVPIMAPKISPAAYLHTERNHKTSHSITVQGVVDHKGVFTDMCIGWPGSMTDDEVLEKSALYQRANRGLLKDAWIVGNAGFPLVDWVLVPYTKQNITWNQHTLNEKIGEVQSVSKEAFMRLKVRWRFLQERSEVELQDLPVVIGACGVLHNICEMRDEVMSPELRFELFDDEVVPENPVRSINALKARDQIASKLL</sequence>
<dbReference type="Proteomes" id="UP001630127">
    <property type="component" value="Unassembled WGS sequence"/>
</dbReference>
<dbReference type="InterPro" id="IPR045249">
    <property type="entry name" value="HARBI1-like"/>
</dbReference>
<dbReference type="GO" id="GO:0016787">
    <property type="term" value="F:hydrolase activity"/>
    <property type="evidence" value="ECO:0007669"/>
    <property type="project" value="UniProtKB-KW"/>
</dbReference>
<feature type="region of interest" description="Disordered" evidence="8">
    <location>
        <begin position="126"/>
        <end position="146"/>
    </location>
</feature>
<dbReference type="PANTHER" id="PTHR22930">
    <property type="match status" value="1"/>
</dbReference>
<gene>
    <name evidence="10" type="ORF">ACH5RR_004037</name>
</gene>
<keyword evidence="4" id="KW-0540">Nuclease</keyword>
<feature type="compositionally biased region" description="Basic and acidic residues" evidence="8">
    <location>
        <begin position="126"/>
        <end position="135"/>
    </location>
</feature>
<evidence type="ECO:0000313" key="10">
    <source>
        <dbReference type="EMBL" id="KAL3535576.1"/>
    </source>
</evidence>
<protein>
    <recommendedName>
        <fullName evidence="9">DDE Tnp4 domain-containing protein</fullName>
    </recommendedName>
</protein>
<evidence type="ECO:0000256" key="8">
    <source>
        <dbReference type="SAM" id="MobiDB-lite"/>
    </source>
</evidence>
<proteinExistence type="inferred from homology"/>
<name>A0ABD3AWK5_9GENT</name>
<feature type="domain" description="DDE Tnp4" evidence="9">
    <location>
        <begin position="287"/>
        <end position="441"/>
    </location>
</feature>
<accession>A0ABD3AWK5</accession>
<keyword evidence="7" id="KW-0539">Nucleus</keyword>
<keyword evidence="11" id="KW-1185">Reference proteome</keyword>
<evidence type="ECO:0000256" key="5">
    <source>
        <dbReference type="ARBA" id="ARBA00022723"/>
    </source>
</evidence>
<comment type="caution">
    <text evidence="10">The sequence shown here is derived from an EMBL/GenBank/DDBJ whole genome shotgun (WGS) entry which is preliminary data.</text>
</comment>
<dbReference type="GO" id="GO:0046872">
    <property type="term" value="F:metal ion binding"/>
    <property type="evidence" value="ECO:0007669"/>
    <property type="project" value="UniProtKB-KW"/>
</dbReference>
<evidence type="ECO:0000256" key="3">
    <source>
        <dbReference type="ARBA" id="ARBA00006958"/>
    </source>
</evidence>
<evidence type="ECO:0000256" key="4">
    <source>
        <dbReference type="ARBA" id="ARBA00022722"/>
    </source>
</evidence>
<reference evidence="10 11" key="1">
    <citation type="submission" date="2024-11" db="EMBL/GenBank/DDBJ databases">
        <title>A near-complete genome assembly of Cinchona calisaya.</title>
        <authorList>
            <person name="Lian D.C."/>
            <person name="Zhao X.W."/>
            <person name="Wei L."/>
        </authorList>
    </citation>
    <scope>NUCLEOTIDE SEQUENCE [LARGE SCALE GENOMIC DNA]</scope>
    <source>
        <tissue evidence="10">Nenye</tissue>
    </source>
</reference>
<keyword evidence="6" id="KW-0378">Hydrolase</keyword>
<dbReference type="PANTHER" id="PTHR22930:SF199">
    <property type="entry name" value="PROTEIN ALP1-LIKE"/>
    <property type="match status" value="1"/>
</dbReference>
<evidence type="ECO:0000256" key="2">
    <source>
        <dbReference type="ARBA" id="ARBA00004123"/>
    </source>
</evidence>
<keyword evidence="5" id="KW-0479">Metal-binding</keyword>
<comment type="similarity">
    <text evidence="3">Belongs to the HARBI1 family.</text>
</comment>
<evidence type="ECO:0000313" key="11">
    <source>
        <dbReference type="Proteomes" id="UP001630127"/>
    </source>
</evidence>
<dbReference type="GO" id="GO:0004518">
    <property type="term" value="F:nuclease activity"/>
    <property type="evidence" value="ECO:0007669"/>
    <property type="project" value="UniProtKB-KW"/>
</dbReference>
<comment type="subcellular location">
    <subcellularLocation>
        <location evidence="2">Nucleus</location>
    </subcellularLocation>
</comment>
<dbReference type="Pfam" id="PF13359">
    <property type="entry name" value="DDE_Tnp_4"/>
    <property type="match status" value="1"/>
</dbReference>
<organism evidence="10 11">
    <name type="scientific">Cinchona calisaya</name>
    <dbReference type="NCBI Taxonomy" id="153742"/>
    <lineage>
        <taxon>Eukaryota</taxon>
        <taxon>Viridiplantae</taxon>
        <taxon>Streptophyta</taxon>
        <taxon>Embryophyta</taxon>
        <taxon>Tracheophyta</taxon>
        <taxon>Spermatophyta</taxon>
        <taxon>Magnoliopsida</taxon>
        <taxon>eudicotyledons</taxon>
        <taxon>Gunneridae</taxon>
        <taxon>Pentapetalae</taxon>
        <taxon>asterids</taxon>
        <taxon>lamiids</taxon>
        <taxon>Gentianales</taxon>
        <taxon>Rubiaceae</taxon>
        <taxon>Cinchonoideae</taxon>
        <taxon>Cinchoneae</taxon>
        <taxon>Cinchona</taxon>
    </lineage>
</organism>
<dbReference type="InterPro" id="IPR027806">
    <property type="entry name" value="HARBI1_dom"/>
</dbReference>
<dbReference type="GO" id="GO:0005634">
    <property type="term" value="C:nucleus"/>
    <property type="evidence" value="ECO:0007669"/>
    <property type="project" value="UniProtKB-SubCell"/>
</dbReference>
<evidence type="ECO:0000256" key="6">
    <source>
        <dbReference type="ARBA" id="ARBA00022801"/>
    </source>
</evidence>
<comment type="cofactor">
    <cofactor evidence="1">
        <name>a divalent metal cation</name>
        <dbReference type="ChEBI" id="CHEBI:60240"/>
    </cofactor>
</comment>